<dbReference type="InterPro" id="IPR001763">
    <property type="entry name" value="Rhodanese-like_dom"/>
</dbReference>
<dbReference type="Gene3D" id="3.60.15.10">
    <property type="entry name" value="Ribonuclease Z/Hydroxyacylglutathione hydrolase-like"/>
    <property type="match status" value="1"/>
</dbReference>
<keyword evidence="3" id="KW-1185">Reference proteome</keyword>
<comment type="caution">
    <text evidence="2">The sequence shown here is derived from an EMBL/GenBank/DDBJ whole genome shotgun (WGS) entry which is preliminary data.</text>
</comment>
<dbReference type="Pfam" id="PF00581">
    <property type="entry name" value="Rhodanese"/>
    <property type="match status" value="1"/>
</dbReference>
<dbReference type="Pfam" id="PF00753">
    <property type="entry name" value="Lactamase_B"/>
    <property type="match status" value="1"/>
</dbReference>
<dbReference type="SMART" id="SM00450">
    <property type="entry name" value="RHOD"/>
    <property type="match status" value="1"/>
</dbReference>
<dbReference type="PANTHER" id="PTHR43084">
    <property type="entry name" value="PERSULFIDE DIOXYGENASE ETHE1"/>
    <property type="match status" value="1"/>
</dbReference>
<dbReference type="PANTHER" id="PTHR43084:SF7">
    <property type="entry name" value="BETA-LACTAMASE DOMAIN PROTEIN"/>
    <property type="match status" value="1"/>
</dbReference>
<name>A0ABV9GJX6_9BACL</name>
<dbReference type="CDD" id="cd07724">
    <property type="entry name" value="POD-like_MBL-fold"/>
    <property type="match status" value="1"/>
</dbReference>
<dbReference type="RefSeq" id="WP_376845642.1">
    <property type="nucleotide sequence ID" value="NZ_JBHSFW010000002.1"/>
</dbReference>
<dbReference type="InterPro" id="IPR036866">
    <property type="entry name" value="RibonucZ/Hydroxyglut_hydro"/>
</dbReference>
<evidence type="ECO:0000313" key="3">
    <source>
        <dbReference type="Proteomes" id="UP001596022"/>
    </source>
</evidence>
<evidence type="ECO:0000259" key="1">
    <source>
        <dbReference type="PROSITE" id="PS50206"/>
    </source>
</evidence>
<organism evidence="2 3">
    <name type="scientific">Camelliibacillus cellulosilyticus</name>
    <dbReference type="NCBI Taxonomy" id="2174486"/>
    <lineage>
        <taxon>Bacteria</taxon>
        <taxon>Bacillati</taxon>
        <taxon>Bacillota</taxon>
        <taxon>Bacilli</taxon>
        <taxon>Bacillales</taxon>
        <taxon>Sporolactobacillaceae</taxon>
        <taxon>Camelliibacillus</taxon>
    </lineage>
</organism>
<evidence type="ECO:0000313" key="2">
    <source>
        <dbReference type="EMBL" id="MFC4618599.1"/>
    </source>
</evidence>
<dbReference type="InterPro" id="IPR044528">
    <property type="entry name" value="POD-like_MBL-fold"/>
</dbReference>
<dbReference type="SUPFAM" id="SSF56281">
    <property type="entry name" value="Metallo-hydrolase/oxidoreductase"/>
    <property type="match status" value="1"/>
</dbReference>
<dbReference type="InterPro" id="IPR051682">
    <property type="entry name" value="Mito_Persulfide_Diox"/>
</dbReference>
<dbReference type="PROSITE" id="PS50206">
    <property type="entry name" value="RHODANESE_3"/>
    <property type="match status" value="1"/>
</dbReference>
<proteinExistence type="predicted"/>
<sequence>MTVEKMTTEQMAEKLINGERLFILDVRNTDEFDDWKIEGRSVQVINVPYFNLIDDVSGVVHQLPKDEPILVVCAKGGSSEFIAEQLIRAGVEHVYSLEGGMKAWSDYLRPVKLADLGSSGAIYQFVRLGKGCLSYFIMSDGEAVIIDASRMIENYLAFAKAHGVKIKAIIDTHLHADHISGGRRLAELSMGSYYLPPQDADDVAFHYEPLLDEMTIQVGKTKMNVLYSPGHTQGSTSLVVDDKFFLTGDILFIASIGRLDLAGQAMELASGLRETLYQRYQGLAKNLIVLPAHFAKADELNENGSVSAKLGDLYQQNAGLNVKDQTAFLKMVTEQLPPQPNAYREIRQINKGVMTADEEKQREMEIGPNRCAVD</sequence>
<dbReference type="EMBL" id="JBHSFW010000002">
    <property type="protein sequence ID" value="MFC4618599.1"/>
    <property type="molecule type" value="Genomic_DNA"/>
</dbReference>
<dbReference type="Proteomes" id="UP001596022">
    <property type="component" value="Unassembled WGS sequence"/>
</dbReference>
<reference evidence="3" key="1">
    <citation type="journal article" date="2019" name="Int. J. Syst. Evol. Microbiol.">
        <title>The Global Catalogue of Microorganisms (GCM) 10K type strain sequencing project: providing services to taxonomists for standard genome sequencing and annotation.</title>
        <authorList>
            <consortium name="The Broad Institute Genomics Platform"/>
            <consortium name="The Broad Institute Genome Sequencing Center for Infectious Disease"/>
            <person name="Wu L."/>
            <person name="Ma J."/>
        </authorList>
    </citation>
    <scope>NUCLEOTIDE SEQUENCE [LARGE SCALE GENOMIC DNA]</scope>
    <source>
        <strain evidence="3">CGMCC 1.16306</strain>
    </source>
</reference>
<dbReference type="SUPFAM" id="SSF52821">
    <property type="entry name" value="Rhodanese/Cell cycle control phosphatase"/>
    <property type="match status" value="1"/>
</dbReference>
<dbReference type="InterPro" id="IPR036873">
    <property type="entry name" value="Rhodanese-like_dom_sf"/>
</dbReference>
<dbReference type="InterPro" id="IPR001279">
    <property type="entry name" value="Metallo-B-lactamas"/>
</dbReference>
<feature type="domain" description="Rhodanese" evidence="1">
    <location>
        <begin position="17"/>
        <end position="113"/>
    </location>
</feature>
<protein>
    <submittedName>
        <fullName evidence="2">MBL fold metallo-hydrolase</fullName>
    </submittedName>
</protein>
<dbReference type="Gene3D" id="3.40.250.10">
    <property type="entry name" value="Rhodanese-like domain"/>
    <property type="match status" value="1"/>
</dbReference>
<dbReference type="SMART" id="SM00849">
    <property type="entry name" value="Lactamase_B"/>
    <property type="match status" value="1"/>
</dbReference>
<accession>A0ABV9GJX6</accession>
<gene>
    <name evidence="2" type="ORF">ACFO4N_07600</name>
</gene>